<dbReference type="Gene3D" id="1.10.150.120">
    <property type="entry name" value="[2Fe-2S]-binding domain"/>
    <property type="match status" value="1"/>
</dbReference>
<dbReference type="EMBL" id="AWSA01000024">
    <property type="protein sequence ID" value="EWT01288.1"/>
    <property type="molecule type" value="Genomic_DNA"/>
</dbReference>
<comment type="similarity">
    <text evidence="1">Belongs to the xanthine dehydrogenase family.</text>
</comment>
<dbReference type="InterPro" id="IPR016208">
    <property type="entry name" value="Ald_Oxase/xanthine_DH-like"/>
</dbReference>
<dbReference type="eggNOG" id="COG2080">
    <property type="taxonomic scope" value="Bacteria"/>
</dbReference>
<dbReference type="PANTHER" id="PTHR11908">
    <property type="entry name" value="XANTHINE DEHYDROGENASE"/>
    <property type="match status" value="1"/>
</dbReference>
<keyword evidence="5" id="KW-0408">Iron</keyword>
<dbReference type="InterPro" id="IPR036010">
    <property type="entry name" value="2Fe-2S_ferredoxin-like_sf"/>
</dbReference>
<evidence type="ECO:0000313" key="8">
    <source>
        <dbReference type="EMBL" id="EWT01288.1"/>
    </source>
</evidence>
<protein>
    <submittedName>
        <fullName evidence="8">Xanthine dehydrogenase</fullName>
    </submittedName>
</protein>
<evidence type="ECO:0000256" key="1">
    <source>
        <dbReference type="ARBA" id="ARBA00006849"/>
    </source>
</evidence>
<keyword evidence="4" id="KW-0560">Oxidoreductase</keyword>
<dbReference type="InterPro" id="IPR036884">
    <property type="entry name" value="2Fe-2S-bd_dom_sf"/>
</dbReference>
<sequence>MEFTPSVNDESRVARVDGHESAAQVIRDDFGLTGTKVVCGGGVCGACTILLDGDPVVSCLTPATRLRDATVTTVEGIADGDDLHPVQRAFLEHDGLQCGYCTPGFVVGAVAFHDRWRAEHGTTEPDRHTIADALAGHLCRCGSYEGIFRAVAAACRGEHDGGAGTVARVDGPEKVTGSAVYTTDVTLPGMLYAVIRRADIAAARVGPLTIPPGTLAVDLLPPDRRVRWAGQPVAVAAAETLDEARRAAAALGVPFTPLAFVTDPEIASRPGAPLVYETKDERKRAPNGSEGTVFPASWKGNRRGPSRTPYLGSLAKSRVAKARTTGRRGLVELEFHTAAQLHTSFEPHACVADWSDPDRLRVWMSTQGVEAMRLAIAERFDLDPAKVEVVADYVGGGFGSKLSLTTETVAAIRLSRLSRRPVKIALDRHEELTATGNRPGGRSRVSLLVDERTHGIEALLVDTESHGGVAIGSTVGALSMLVYERTPRLARDVDVVTNAPPGAPFRGPGGPTYAWALEQTVDEVAHRFGRDPIDLRAQWDGNEKRQALYRWARALPTWRERPATGSQTGRFRRGVGVAAANWLYFVDADTEVVVSVEGGRLVVTCASQDMGTGSRTVLARAVAGVFDVEPTDVVVRLGRSDASLAHGPASGGSRTTVSLWSTAVEAATAVRAQVGAGAVTSAHDGVSATARRGGDRGLRAVPFTVGGIQVGRGFSAALHVSEVEVDTRTGRTRVLRVHGGIAVGRIHAPALARSQCEGSIIQGVGLALHEQQVLDPHSGLTLTANLEDYRIPQLGDTPEIDIHFHEEGWDRVPGGGVGLGEVATISPAASLGNAIFNATGWRPTTLPVRPDRLLAGLRADAVR</sequence>
<dbReference type="InterPro" id="IPR000674">
    <property type="entry name" value="Ald_Oxase/Xan_DH_a/b"/>
</dbReference>
<dbReference type="InterPro" id="IPR006058">
    <property type="entry name" value="2Fe2S_fd_BS"/>
</dbReference>
<dbReference type="InterPro" id="IPR036856">
    <property type="entry name" value="Ald_Oxase/Xan_DH_a/b_sf"/>
</dbReference>
<dbReference type="Pfam" id="PF20256">
    <property type="entry name" value="MoCoBD_2"/>
    <property type="match status" value="1"/>
</dbReference>
<dbReference type="InterPro" id="IPR037165">
    <property type="entry name" value="AldOxase/xan_DH_Mopterin-bd_sf"/>
</dbReference>
<dbReference type="InterPro" id="IPR046867">
    <property type="entry name" value="AldOxase/xan_DH_MoCoBD2"/>
</dbReference>
<accession>W9G8Y1</accession>
<dbReference type="Gene3D" id="3.30.365.10">
    <property type="entry name" value="Aldehyde oxidase/xanthine dehydrogenase, molybdopterin binding domain"/>
    <property type="match status" value="4"/>
</dbReference>
<evidence type="ECO:0000256" key="6">
    <source>
        <dbReference type="SAM" id="MobiDB-lite"/>
    </source>
</evidence>
<evidence type="ECO:0000256" key="3">
    <source>
        <dbReference type="ARBA" id="ARBA00022723"/>
    </source>
</evidence>
<dbReference type="SUPFAM" id="SSF47741">
    <property type="entry name" value="CO dehydrogenase ISP C-domain like"/>
    <property type="match status" value="1"/>
</dbReference>
<dbReference type="SMART" id="SM01008">
    <property type="entry name" value="Ald_Xan_dh_C"/>
    <property type="match status" value="1"/>
</dbReference>
<dbReference type="InterPro" id="IPR012675">
    <property type="entry name" value="Beta-grasp_dom_sf"/>
</dbReference>
<dbReference type="Pfam" id="PF01799">
    <property type="entry name" value="Fer2_2"/>
    <property type="match status" value="1"/>
</dbReference>
<gene>
    <name evidence="8" type="ORF">N865_10745</name>
</gene>
<dbReference type="GO" id="GO:0005506">
    <property type="term" value="F:iron ion binding"/>
    <property type="evidence" value="ECO:0007669"/>
    <property type="project" value="InterPro"/>
</dbReference>
<comment type="caution">
    <text evidence="8">The sequence shown here is derived from an EMBL/GenBank/DDBJ whole genome shotgun (WGS) entry which is preliminary data.</text>
</comment>
<name>W9G8Y1_9MICO</name>
<keyword evidence="3" id="KW-0479">Metal-binding</keyword>
<feature type="region of interest" description="Disordered" evidence="6">
    <location>
        <begin position="280"/>
        <end position="307"/>
    </location>
</feature>
<dbReference type="GO" id="GO:0051537">
    <property type="term" value="F:2 iron, 2 sulfur cluster binding"/>
    <property type="evidence" value="ECO:0007669"/>
    <property type="project" value="InterPro"/>
</dbReference>
<keyword evidence="9" id="KW-1185">Reference proteome</keyword>
<dbReference type="InterPro" id="IPR001041">
    <property type="entry name" value="2Fe-2S_ferredoxin-type"/>
</dbReference>
<dbReference type="eggNOG" id="COG1529">
    <property type="taxonomic scope" value="Bacteria"/>
</dbReference>
<dbReference type="OrthoDB" id="9758509at2"/>
<dbReference type="PROSITE" id="PS51085">
    <property type="entry name" value="2FE2S_FER_2"/>
    <property type="match status" value="1"/>
</dbReference>
<dbReference type="STRING" id="1386089.N865_10745"/>
<dbReference type="Gene3D" id="3.90.1170.50">
    <property type="entry name" value="Aldehyde oxidase/xanthine dehydrogenase, a/b hammerhead"/>
    <property type="match status" value="1"/>
</dbReference>
<dbReference type="PROSITE" id="PS00197">
    <property type="entry name" value="2FE2S_FER_1"/>
    <property type="match status" value="1"/>
</dbReference>
<evidence type="ECO:0000256" key="2">
    <source>
        <dbReference type="ARBA" id="ARBA00022505"/>
    </source>
</evidence>
<reference evidence="8 9" key="1">
    <citation type="submission" date="2013-08" db="EMBL/GenBank/DDBJ databases">
        <title>Intrasporangium oryzae NRRL B-24470.</title>
        <authorList>
            <person name="Liu H."/>
            <person name="Wang G."/>
        </authorList>
    </citation>
    <scope>NUCLEOTIDE SEQUENCE [LARGE SCALE GENOMIC DNA]</scope>
    <source>
        <strain evidence="8 9">NRRL B-24470</strain>
    </source>
</reference>
<dbReference type="Pfam" id="PF02738">
    <property type="entry name" value="MoCoBD_1"/>
    <property type="match status" value="1"/>
</dbReference>
<dbReference type="PANTHER" id="PTHR11908:SF132">
    <property type="entry name" value="ALDEHYDE OXIDASE 1-RELATED"/>
    <property type="match status" value="1"/>
</dbReference>
<evidence type="ECO:0000313" key="9">
    <source>
        <dbReference type="Proteomes" id="UP000019489"/>
    </source>
</evidence>
<evidence type="ECO:0000256" key="4">
    <source>
        <dbReference type="ARBA" id="ARBA00023002"/>
    </source>
</evidence>
<dbReference type="SUPFAM" id="SSF54665">
    <property type="entry name" value="CO dehydrogenase molybdoprotein N-domain-like"/>
    <property type="match status" value="1"/>
</dbReference>
<feature type="domain" description="2Fe-2S ferredoxin-type" evidence="7">
    <location>
        <begin position="1"/>
        <end position="77"/>
    </location>
</feature>
<dbReference type="Gene3D" id="3.10.20.30">
    <property type="match status" value="1"/>
</dbReference>
<dbReference type="InterPro" id="IPR002888">
    <property type="entry name" value="2Fe-2S-bd"/>
</dbReference>
<dbReference type="InterPro" id="IPR008274">
    <property type="entry name" value="AldOxase/xan_DH_MoCoBD1"/>
</dbReference>
<proteinExistence type="inferred from homology"/>
<dbReference type="SUPFAM" id="SSF56003">
    <property type="entry name" value="Molybdenum cofactor-binding domain"/>
    <property type="match status" value="1"/>
</dbReference>
<dbReference type="RefSeq" id="WP_051510511.1">
    <property type="nucleotide sequence ID" value="NZ_AWSA01000024.1"/>
</dbReference>
<keyword evidence="2" id="KW-0500">Molybdenum</keyword>
<dbReference type="Proteomes" id="UP000019489">
    <property type="component" value="Unassembled WGS sequence"/>
</dbReference>
<dbReference type="AlphaFoldDB" id="W9G8Y1"/>
<evidence type="ECO:0000259" key="7">
    <source>
        <dbReference type="PROSITE" id="PS51085"/>
    </source>
</evidence>
<dbReference type="PATRIC" id="fig|1386089.3.peg.2424"/>
<dbReference type="SUPFAM" id="SSF54292">
    <property type="entry name" value="2Fe-2S ferredoxin-like"/>
    <property type="match status" value="1"/>
</dbReference>
<dbReference type="GO" id="GO:0016491">
    <property type="term" value="F:oxidoreductase activity"/>
    <property type="evidence" value="ECO:0007669"/>
    <property type="project" value="UniProtKB-KW"/>
</dbReference>
<organism evidence="8 9">
    <name type="scientific">Intrasporangium oryzae NRRL B-24470</name>
    <dbReference type="NCBI Taxonomy" id="1386089"/>
    <lineage>
        <taxon>Bacteria</taxon>
        <taxon>Bacillati</taxon>
        <taxon>Actinomycetota</taxon>
        <taxon>Actinomycetes</taxon>
        <taxon>Micrococcales</taxon>
        <taxon>Intrasporangiaceae</taxon>
        <taxon>Intrasporangium</taxon>
    </lineage>
</organism>
<evidence type="ECO:0000256" key="5">
    <source>
        <dbReference type="ARBA" id="ARBA00023004"/>
    </source>
</evidence>